<keyword evidence="2" id="KW-1185">Reference proteome</keyword>
<proteinExistence type="predicted"/>
<reference evidence="1 2" key="1">
    <citation type="submission" date="2023-01" db="EMBL/GenBank/DDBJ databases">
        <title>Analysis of 21 Apiospora genomes using comparative genomics revels a genus with tremendous synthesis potential of carbohydrate active enzymes and secondary metabolites.</title>
        <authorList>
            <person name="Sorensen T."/>
        </authorList>
    </citation>
    <scope>NUCLEOTIDE SEQUENCE [LARGE SCALE GENOMIC DNA]</scope>
    <source>
        <strain evidence="1 2">CBS 114990</strain>
    </source>
</reference>
<comment type="caution">
    <text evidence="1">The sequence shown here is derived from an EMBL/GenBank/DDBJ whole genome shotgun (WGS) entry which is preliminary data.</text>
</comment>
<evidence type="ECO:0000313" key="1">
    <source>
        <dbReference type="EMBL" id="KAK8090146.1"/>
    </source>
</evidence>
<dbReference type="GeneID" id="92042482"/>
<evidence type="ECO:0008006" key="3">
    <source>
        <dbReference type="Google" id="ProtNLM"/>
    </source>
</evidence>
<gene>
    <name evidence="1" type="ORF">PG997_005107</name>
</gene>
<protein>
    <recommendedName>
        <fullName evidence="3">F-box domain-containing protein</fullName>
    </recommendedName>
</protein>
<dbReference type="Proteomes" id="UP001433268">
    <property type="component" value="Unassembled WGS sequence"/>
</dbReference>
<dbReference type="RefSeq" id="XP_066673040.1">
    <property type="nucleotide sequence ID" value="XM_066809422.1"/>
</dbReference>
<organism evidence="1 2">
    <name type="scientific">Apiospora hydei</name>
    <dbReference type="NCBI Taxonomy" id="1337664"/>
    <lineage>
        <taxon>Eukaryota</taxon>
        <taxon>Fungi</taxon>
        <taxon>Dikarya</taxon>
        <taxon>Ascomycota</taxon>
        <taxon>Pezizomycotina</taxon>
        <taxon>Sordariomycetes</taxon>
        <taxon>Xylariomycetidae</taxon>
        <taxon>Amphisphaeriales</taxon>
        <taxon>Apiosporaceae</taxon>
        <taxon>Apiospora</taxon>
    </lineage>
</organism>
<evidence type="ECO:0000313" key="2">
    <source>
        <dbReference type="Proteomes" id="UP001433268"/>
    </source>
</evidence>
<name>A0ABR1X435_9PEZI</name>
<sequence length="312" mass="35706">MTVVRPPTYRGSRYFGNQPLVEGPSFLMTMPNEILLRCVEMIMEEDEDMNDMTTSKALLGLCLANKRLCGLAQRFLYARMEIHVLDMKPGRRLRRQSKEVLEIIKRRALRLERTFRSNPALTSLVTSLTIDLDWTSRPPFGNAISLAKRFPNMRCLELCGVYSVTSWELIDYENQFKVNVDDENFRISETDEEPLSTPLHIRAFEKGNPHTLRSFLTWPAQLEVFTVDELAVADFSWEMLLDDLHANLCVWNYPLLSSVLQPSKKTLRHLAIGQMGRQDGFDEFDVHDFGALETLAIAFLASPARQTRAGSG</sequence>
<accession>A0ABR1X435</accession>
<dbReference type="EMBL" id="JAQQWN010000004">
    <property type="protein sequence ID" value="KAK8090146.1"/>
    <property type="molecule type" value="Genomic_DNA"/>
</dbReference>